<protein>
    <submittedName>
        <fullName evidence="1">Uncharacterized protein</fullName>
    </submittedName>
</protein>
<sequence>MHPYHLKWYLHNWLKTPKLQTMM</sequence>
<comment type="caution">
    <text evidence="1">The sequence shown here is derived from an EMBL/GenBank/DDBJ whole genome shotgun (WGS) entry which is preliminary data.</text>
</comment>
<gene>
    <name evidence="1" type="ORF">Golax_009406</name>
</gene>
<proteinExistence type="predicted"/>
<dbReference type="EMBL" id="JABEZV010000009">
    <property type="protein sequence ID" value="MBA0721910.1"/>
    <property type="molecule type" value="Genomic_DNA"/>
</dbReference>
<name>A0A7J9AD39_9ROSI</name>
<organism evidence="1 2">
    <name type="scientific">Gossypium laxum</name>
    <dbReference type="NCBI Taxonomy" id="34288"/>
    <lineage>
        <taxon>Eukaryota</taxon>
        <taxon>Viridiplantae</taxon>
        <taxon>Streptophyta</taxon>
        <taxon>Embryophyta</taxon>
        <taxon>Tracheophyta</taxon>
        <taxon>Spermatophyta</taxon>
        <taxon>Magnoliopsida</taxon>
        <taxon>eudicotyledons</taxon>
        <taxon>Gunneridae</taxon>
        <taxon>Pentapetalae</taxon>
        <taxon>rosids</taxon>
        <taxon>malvids</taxon>
        <taxon>Malvales</taxon>
        <taxon>Malvaceae</taxon>
        <taxon>Malvoideae</taxon>
        <taxon>Gossypium</taxon>
    </lineage>
</organism>
<evidence type="ECO:0000313" key="2">
    <source>
        <dbReference type="Proteomes" id="UP000593574"/>
    </source>
</evidence>
<evidence type="ECO:0000313" key="1">
    <source>
        <dbReference type="EMBL" id="MBA0721910.1"/>
    </source>
</evidence>
<keyword evidence="2" id="KW-1185">Reference proteome</keyword>
<accession>A0A7J9AD39</accession>
<dbReference type="Proteomes" id="UP000593574">
    <property type="component" value="Unassembled WGS sequence"/>
</dbReference>
<reference evidence="1 2" key="1">
    <citation type="journal article" date="2019" name="Genome Biol. Evol.">
        <title>Insights into the evolution of the New World diploid cottons (Gossypium, subgenus Houzingenia) based on genome sequencing.</title>
        <authorList>
            <person name="Grover C.E."/>
            <person name="Arick M.A. 2nd"/>
            <person name="Thrash A."/>
            <person name="Conover J.L."/>
            <person name="Sanders W.S."/>
            <person name="Peterson D.G."/>
            <person name="Frelichowski J.E."/>
            <person name="Scheffler J.A."/>
            <person name="Scheffler B.E."/>
            <person name="Wendel J.F."/>
        </authorList>
    </citation>
    <scope>NUCLEOTIDE SEQUENCE [LARGE SCALE GENOMIC DNA]</scope>
    <source>
        <strain evidence="1">4</strain>
        <tissue evidence="1">Leaf</tissue>
    </source>
</reference>
<dbReference type="AlphaFoldDB" id="A0A7J9AD39"/>